<dbReference type="STRING" id="157652.A0A371FW29"/>
<evidence type="ECO:0000313" key="3">
    <source>
        <dbReference type="Proteomes" id="UP000257109"/>
    </source>
</evidence>
<dbReference type="AlphaFoldDB" id="A0A371FW29"/>
<feature type="domain" description="Retroviral polymerase SH3-like" evidence="1">
    <location>
        <begin position="51"/>
        <end position="104"/>
    </location>
</feature>
<feature type="non-terminal residue" evidence="2">
    <location>
        <position position="1"/>
    </location>
</feature>
<reference evidence="2" key="1">
    <citation type="submission" date="2018-05" db="EMBL/GenBank/DDBJ databases">
        <title>Draft genome of Mucuna pruriens seed.</title>
        <authorList>
            <person name="Nnadi N.E."/>
            <person name="Vos R."/>
            <person name="Hasami M.H."/>
            <person name="Devisetty U.K."/>
            <person name="Aguiy J.C."/>
        </authorList>
    </citation>
    <scope>NUCLEOTIDE SEQUENCE [LARGE SCALE GENOMIC DNA]</scope>
    <source>
        <strain evidence="2">JCA_2017</strain>
    </source>
</reference>
<accession>A0A371FW29</accession>
<keyword evidence="3" id="KW-1185">Reference proteome</keyword>
<protein>
    <recommendedName>
        <fullName evidence="1">Retroviral polymerase SH3-like domain-containing protein</fullName>
    </recommendedName>
</protein>
<evidence type="ECO:0000313" key="2">
    <source>
        <dbReference type="EMBL" id="RDX82518.1"/>
    </source>
</evidence>
<proteinExistence type="predicted"/>
<gene>
    <name evidence="2" type="ORF">CR513_36691</name>
</gene>
<dbReference type="Proteomes" id="UP000257109">
    <property type="component" value="Unassembled WGS sequence"/>
</dbReference>
<dbReference type="Pfam" id="PF25597">
    <property type="entry name" value="SH3_retrovirus"/>
    <property type="match status" value="1"/>
</dbReference>
<dbReference type="OrthoDB" id="6776856at2759"/>
<dbReference type="EMBL" id="QJKJ01007621">
    <property type="protein sequence ID" value="RDX82518.1"/>
    <property type="molecule type" value="Genomic_DNA"/>
</dbReference>
<evidence type="ECO:0000259" key="1">
    <source>
        <dbReference type="Pfam" id="PF25597"/>
    </source>
</evidence>
<dbReference type="InterPro" id="IPR057670">
    <property type="entry name" value="SH3_retrovirus"/>
</dbReference>
<comment type="caution">
    <text evidence="2">The sequence shown here is derived from an EMBL/GenBank/DDBJ whole genome shotgun (WGS) entry which is preliminary data.</text>
</comment>
<sequence>MAGSSKSLEQIVVVNTLHIIFISISLNDVTHEEVWSRRKLVVSHFGVFGFLCFKHILDKRRKKLDDKGQPMMFLGYDSTGAYKLYNPNSRKIVLSKDVVVDEIKGW</sequence>
<name>A0A371FW29_MUCPR</name>
<organism evidence="2 3">
    <name type="scientific">Mucuna pruriens</name>
    <name type="common">Velvet bean</name>
    <name type="synonym">Dolichos pruriens</name>
    <dbReference type="NCBI Taxonomy" id="157652"/>
    <lineage>
        <taxon>Eukaryota</taxon>
        <taxon>Viridiplantae</taxon>
        <taxon>Streptophyta</taxon>
        <taxon>Embryophyta</taxon>
        <taxon>Tracheophyta</taxon>
        <taxon>Spermatophyta</taxon>
        <taxon>Magnoliopsida</taxon>
        <taxon>eudicotyledons</taxon>
        <taxon>Gunneridae</taxon>
        <taxon>Pentapetalae</taxon>
        <taxon>rosids</taxon>
        <taxon>fabids</taxon>
        <taxon>Fabales</taxon>
        <taxon>Fabaceae</taxon>
        <taxon>Papilionoideae</taxon>
        <taxon>50 kb inversion clade</taxon>
        <taxon>NPAAA clade</taxon>
        <taxon>indigoferoid/millettioid clade</taxon>
        <taxon>Phaseoleae</taxon>
        <taxon>Mucuna</taxon>
    </lineage>
</organism>